<dbReference type="InterPro" id="IPR047057">
    <property type="entry name" value="MerR_fam"/>
</dbReference>
<evidence type="ECO:0000259" key="6">
    <source>
        <dbReference type="PROSITE" id="PS50937"/>
    </source>
</evidence>
<dbReference type="GO" id="GO:0003700">
    <property type="term" value="F:DNA-binding transcription factor activity"/>
    <property type="evidence" value="ECO:0007669"/>
    <property type="project" value="InterPro"/>
</dbReference>
<proteinExistence type="predicted"/>
<keyword evidence="1" id="KW-0678">Repressor</keyword>
<evidence type="ECO:0000256" key="2">
    <source>
        <dbReference type="ARBA" id="ARBA00023015"/>
    </source>
</evidence>
<evidence type="ECO:0000256" key="5">
    <source>
        <dbReference type="SAM" id="Coils"/>
    </source>
</evidence>
<dbReference type="SUPFAM" id="SSF55136">
    <property type="entry name" value="Probable bacterial effector-binding domain"/>
    <property type="match status" value="1"/>
</dbReference>
<dbReference type="Gene3D" id="3.20.80.10">
    <property type="entry name" value="Regulatory factor, effector binding domain"/>
    <property type="match status" value="1"/>
</dbReference>
<keyword evidence="4" id="KW-0804">Transcription</keyword>
<gene>
    <name evidence="7" type="ORF">SAMN04489746_1435</name>
</gene>
<organism evidence="7 8">
    <name type="scientific">Atopobium minutum</name>
    <dbReference type="NCBI Taxonomy" id="1381"/>
    <lineage>
        <taxon>Bacteria</taxon>
        <taxon>Bacillati</taxon>
        <taxon>Actinomycetota</taxon>
        <taxon>Coriobacteriia</taxon>
        <taxon>Coriobacteriales</taxon>
        <taxon>Atopobiaceae</taxon>
        <taxon>Atopobium</taxon>
    </lineage>
</organism>
<comment type="caution">
    <text evidence="7">The sequence shown here is derived from an EMBL/GenBank/DDBJ whole genome shotgun (WGS) entry which is preliminary data.</text>
</comment>
<evidence type="ECO:0000256" key="1">
    <source>
        <dbReference type="ARBA" id="ARBA00022491"/>
    </source>
</evidence>
<dbReference type="PROSITE" id="PS50937">
    <property type="entry name" value="HTH_MERR_2"/>
    <property type="match status" value="1"/>
</dbReference>
<dbReference type="InterPro" id="IPR029442">
    <property type="entry name" value="GyrI-like"/>
</dbReference>
<feature type="domain" description="HTH merR-type" evidence="6">
    <location>
        <begin position="11"/>
        <end position="80"/>
    </location>
</feature>
<dbReference type="AlphaFoldDB" id="A0AB38A869"/>
<reference evidence="7 8" key="1">
    <citation type="submission" date="2016-10" db="EMBL/GenBank/DDBJ databases">
        <authorList>
            <person name="Varghese N."/>
            <person name="Submissions S."/>
        </authorList>
    </citation>
    <scope>NUCLEOTIDE SEQUENCE [LARGE SCALE GENOMIC DNA]</scope>
    <source>
        <strain evidence="7 8">DSM 20586</strain>
    </source>
</reference>
<dbReference type="SUPFAM" id="SSF46955">
    <property type="entry name" value="Putative DNA-binding domain"/>
    <property type="match status" value="1"/>
</dbReference>
<dbReference type="InterPro" id="IPR011256">
    <property type="entry name" value="Reg_factor_effector_dom_sf"/>
</dbReference>
<keyword evidence="2" id="KW-0805">Transcription regulation</keyword>
<dbReference type="RefSeq" id="WP_002563902.1">
    <property type="nucleotide sequence ID" value="NZ_CALJSN010000003.1"/>
</dbReference>
<evidence type="ECO:0000256" key="4">
    <source>
        <dbReference type="ARBA" id="ARBA00023163"/>
    </source>
</evidence>
<dbReference type="InterPro" id="IPR009061">
    <property type="entry name" value="DNA-bd_dom_put_sf"/>
</dbReference>
<evidence type="ECO:0000313" key="7">
    <source>
        <dbReference type="EMBL" id="SEC01665.1"/>
    </source>
</evidence>
<feature type="coiled-coil region" evidence="5">
    <location>
        <begin position="80"/>
        <end position="107"/>
    </location>
</feature>
<sequence length="286" mass="33137">MSRDTTKKEKLYQIGEVSRMGGISQRTLRHYNKLKLLEPDLVDDNNYRYYSLQTMLKLPVIRYLRMLGFSLKEIAPMLRSKNLNQVMRSFEKRLDTYDQEARRLAEQREVLDDWNRLVSEANFVLSVRSVSVGVKYVNSADLIGMPSRFNGNYAEAIVSLDFAAFVEKCDNVITGPVIIRFNSLSQARDASCNAVPCDVQLLQKAMRPIDPENTYHIHSGMYLSVYHIGSFNKFYESYNRIIAFAKRAGYCLQDGCYMRFVTDYWTTYDPNLFVAEILVPIKTDEN</sequence>
<dbReference type="Pfam" id="PF06445">
    <property type="entry name" value="GyrI-like"/>
    <property type="match status" value="1"/>
</dbReference>
<name>A0AB38A869_9ACTN</name>
<keyword evidence="5" id="KW-0175">Coiled coil</keyword>
<keyword evidence="3 7" id="KW-0238">DNA-binding</keyword>
<dbReference type="GO" id="GO:0003677">
    <property type="term" value="F:DNA binding"/>
    <property type="evidence" value="ECO:0007669"/>
    <property type="project" value="UniProtKB-KW"/>
</dbReference>
<evidence type="ECO:0000256" key="3">
    <source>
        <dbReference type="ARBA" id="ARBA00023125"/>
    </source>
</evidence>
<evidence type="ECO:0000313" key="8">
    <source>
        <dbReference type="Proteomes" id="UP000183687"/>
    </source>
</evidence>
<dbReference type="Pfam" id="PF13411">
    <property type="entry name" value="MerR_1"/>
    <property type="match status" value="1"/>
</dbReference>
<dbReference type="PANTHER" id="PTHR30204">
    <property type="entry name" value="REDOX-CYCLING DRUG-SENSING TRANSCRIPTIONAL ACTIVATOR SOXR"/>
    <property type="match status" value="1"/>
</dbReference>
<dbReference type="SMART" id="SM00422">
    <property type="entry name" value="HTH_MERR"/>
    <property type="match status" value="1"/>
</dbReference>
<dbReference type="Gene3D" id="1.10.1660.10">
    <property type="match status" value="1"/>
</dbReference>
<dbReference type="EMBL" id="FNSH01000001">
    <property type="protein sequence ID" value="SEC01665.1"/>
    <property type="molecule type" value="Genomic_DNA"/>
</dbReference>
<dbReference type="PANTHER" id="PTHR30204:SF69">
    <property type="entry name" value="MERR-FAMILY TRANSCRIPTIONAL REGULATOR"/>
    <property type="match status" value="1"/>
</dbReference>
<accession>A0AB38A869</accession>
<dbReference type="InterPro" id="IPR000551">
    <property type="entry name" value="MerR-type_HTH_dom"/>
</dbReference>
<protein>
    <submittedName>
        <fullName evidence="7">DNA-binding transcriptional regulator, MerR family</fullName>
    </submittedName>
</protein>
<dbReference type="Proteomes" id="UP000183687">
    <property type="component" value="Unassembled WGS sequence"/>
</dbReference>